<dbReference type="CDD" id="cd18186">
    <property type="entry name" value="BTB_POZ_ZBTB_KLHL-like"/>
    <property type="match status" value="1"/>
</dbReference>
<evidence type="ECO:0000259" key="2">
    <source>
        <dbReference type="PROSITE" id="PS50097"/>
    </source>
</evidence>
<dbReference type="SUPFAM" id="SSF54695">
    <property type="entry name" value="POZ domain"/>
    <property type="match status" value="1"/>
</dbReference>
<protein>
    <recommendedName>
        <fullName evidence="2">BTB domain-containing protein</fullName>
    </recommendedName>
</protein>
<feature type="compositionally biased region" description="Low complexity" evidence="1">
    <location>
        <begin position="98"/>
        <end position="119"/>
    </location>
</feature>
<sequence>MSNNPGMFEDAKAGELCDLVLECDGVRLTVHKLVVWNQSEVIKTACRSNFMEGHTNVVPIPGFSLVTVKRMVEYMYLGDYSLDKELKWDSELAQTTTEATSDSLTAAASSTSPDTTSTESAEETTDRSQKVTNPAPPTIAEALRPHLEMSMIAGYYIIPALETLALEKIKATSMDLTSHLRAMVVQHLGDFPSNEVLFPDPFSRNVVSMLRHHVNEYKKRALASAEQTCDANAKRVATETQVRQLKNSLDKLGEVNRCRHCKKPFFGHVKVEGNDNLTCKLQCTQCDTRHA</sequence>
<dbReference type="AlphaFoldDB" id="A0A2V5GXX9"/>
<dbReference type="InterPro" id="IPR000210">
    <property type="entry name" value="BTB/POZ_dom"/>
</dbReference>
<dbReference type="EMBL" id="KZ825262">
    <property type="protein sequence ID" value="PYI13113.1"/>
    <property type="molecule type" value="Genomic_DNA"/>
</dbReference>
<dbReference type="InterPro" id="IPR011333">
    <property type="entry name" value="SKP1/BTB/POZ_sf"/>
</dbReference>
<evidence type="ECO:0000313" key="4">
    <source>
        <dbReference type="Proteomes" id="UP000249829"/>
    </source>
</evidence>
<dbReference type="PANTHER" id="PTHR47843:SF5">
    <property type="entry name" value="BTB_POZ DOMAIN PROTEIN"/>
    <property type="match status" value="1"/>
</dbReference>
<organism evidence="3 4">
    <name type="scientific">Aspergillus violaceofuscus (strain CBS 115571)</name>
    <dbReference type="NCBI Taxonomy" id="1450538"/>
    <lineage>
        <taxon>Eukaryota</taxon>
        <taxon>Fungi</taxon>
        <taxon>Dikarya</taxon>
        <taxon>Ascomycota</taxon>
        <taxon>Pezizomycotina</taxon>
        <taxon>Eurotiomycetes</taxon>
        <taxon>Eurotiomycetidae</taxon>
        <taxon>Eurotiales</taxon>
        <taxon>Aspergillaceae</taxon>
        <taxon>Aspergillus</taxon>
    </lineage>
</organism>
<keyword evidence="4" id="KW-1185">Reference proteome</keyword>
<proteinExistence type="predicted"/>
<reference evidence="3 4" key="1">
    <citation type="submission" date="2018-02" db="EMBL/GenBank/DDBJ databases">
        <title>The genomes of Aspergillus section Nigri reveals drivers in fungal speciation.</title>
        <authorList>
            <consortium name="DOE Joint Genome Institute"/>
            <person name="Vesth T.C."/>
            <person name="Nybo J."/>
            <person name="Theobald S."/>
            <person name="Brandl J."/>
            <person name="Frisvad J.C."/>
            <person name="Nielsen K.F."/>
            <person name="Lyhne E.K."/>
            <person name="Kogle M.E."/>
            <person name="Kuo A."/>
            <person name="Riley R."/>
            <person name="Clum A."/>
            <person name="Nolan M."/>
            <person name="Lipzen A."/>
            <person name="Salamov A."/>
            <person name="Henrissat B."/>
            <person name="Wiebenga A."/>
            <person name="De vries R.P."/>
            <person name="Grigoriev I.V."/>
            <person name="Mortensen U.H."/>
            <person name="Andersen M.R."/>
            <person name="Baker S.E."/>
        </authorList>
    </citation>
    <scope>NUCLEOTIDE SEQUENCE [LARGE SCALE GENOMIC DNA]</scope>
    <source>
        <strain evidence="3 4">CBS 115571</strain>
    </source>
</reference>
<dbReference type="PANTHER" id="PTHR47843">
    <property type="entry name" value="BTB DOMAIN-CONTAINING PROTEIN-RELATED"/>
    <property type="match status" value="1"/>
</dbReference>
<dbReference type="OMA" id="CEGEEYH"/>
<dbReference type="Pfam" id="PF00651">
    <property type="entry name" value="BTB"/>
    <property type="match status" value="1"/>
</dbReference>
<feature type="region of interest" description="Disordered" evidence="1">
    <location>
        <begin position="98"/>
        <end position="137"/>
    </location>
</feature>
<name>A0A2V5GXX9_ASPV1</name>
<feature type="domain" description="BTB" evidence="2">
    <location>
        <begin position="17"/>
        <end position="84"/>
    </location>
</feature>
<dbReference type="PROSITE" id="PS50097">
    <property type="entry name" value="BTB"/>
    <property type="match status" value="1"/>
</dbReference>
<dbReference type="Proteomes" id="UP000249829">
    <property type="component" value="Unassembled WGS sequence"/>
</dbReference>
<evidence type="ECO:0000313" key="3">
    <source>
        <dbReference type="EMBL" id="PYI13113.1"/>
    </source>
</evidence>
<dbReference type="Gene3D" id="3.30.710.10">
    <property type="entry name" value="Potassium Channel Kv1.1, Chain A"/>
    <property type="match status" value="1"/>
</dbReference>
<accession>A0A2V5GXX9</accession>
<evidence type="ECO:0000256" key="1">
    <source>
        <dbReference type="SAM" id="MobiDB-lite"/>
    </source>
</evidence>
<dbReference type="STRING" id="1450538.A0A2V5GXX9"/>
<gene>
    <name evidence="3" type="ORF">BO99DRAFT_447902</name>
</gene>